<keyword evidence="4 10" id="KW-0863">Zinc-finger</keyword>
<dbReference type="SUPFAM" id="SSF57667">
    <property type="entry name" value="beta-beta-alpha zinc fingers"/>
    <property type="match status" value="1"/>
</dbReference>
<evidence type="ECO:0000313" key="13">
    <source>
        <dbReference type="Proteomes" id="UP001652660"/>
    </source>
</evidence>
<evidence type="ECO:0000259" key="12">
    <source>
        <dbReference type="PROSITE" id="PS50808"/>
    </source>
</evidence>
<evidence type="ECO:0000256" key="11">
    <source>
        <dbReference type="SAM" id="MobiDB-lite"/>
    </source>
</evidence>
<feature type="region of interest" description="Disordered" evidence="11">
    <location>
        <begin position="20"/>
        <end position="39"/>
    </location>
</feature>
<dbReference type="InterPro" id="IPR003656">
    <property type="entry name" value="Znf_BED"/>
</dbReference>
<comment type="subcellular location">
    <subcellularLocation>
        <location evidence="1">Nucleus</location>
    </subcellularLocation>
</comment>
<dbReference type="InterPro" id="IPR036236">
    <property type="entry name" value="Znf_C2H2_sf"/>
</dbReference>
<dbReference type="InterPro" id="IPR012337">
    <property type="entry name" value="RNaseH-like_sf"/>
</dbReference>
<dbReference type="PROSITE" id="PS50808">
    <property type="entry name" value="ZF_BED"/>
    <property type="match status" value="1"/>
</dbReference>
<evidence type="ECO:0000313" key="15">
    <source>
        <dbReference type="RefSeq" id="XP_071901361.1"/>
    </source>
</evidence>
<evidence type="ECO:0000256" key="3">
    <source>
        <dbReference type="ARBA" id="ARBA00022723"/>
    </source>
</evidence>
<evidence type="ECO:0000313" key="16">
    <source>
        <dbReference type="RefSeq" id="XP_071901362.1"/>
    </source>
</evidence>
<evidence type="ECO:0000256" key="4">
    <source>
        <dbReference type="ARBA" id="ARBA00022771"/>
    </source>
</evidence>
<dbReference type="InterPro" id="IPR008906">
    <property type="entry name" value="HATC_C_dom"/>
</dbReference>
<dbReference type="Pfam" id="PF14372">
    <property type="entry name" value="hAT-like_RNase-H"/>
    <property type="match status" value="1"/>
</dbReference>
<dbReference type="InterPro" id="IPR052035">
    <property type="entry name" value="ZnF_BED_domain_contain"/>
</dbReference>
<evidence type="ECO:0000256" key="2">
    <source>
        <dbReference type="ARBA" id="ARBA00011738"/>
    </source>
</evidence>
<dbReference type="Proteomes" id="UP001652660">
    <property type="component" value="Chromosome 4c"/>
</dbReference>
<dbReference type="InterPro" id="IPR025525">
    <property type="entry name" value="hAT-like_transposase_RNase-H"/>
</dbReference>
<keyword evidence="9" id="KW-0539">Nucleus</keyword>
<dbReference type="SMART" id="SM00614">
    <property type="entry name" value="ZnF_BED"/>
    <property type="match status" value="1"/>
</dbReference>
<dbReference type="RefSeq" id="XP_071901361.1">
    <property type="nucleotide sequence ID" value="XM_072045260.1"/>
</dbReference>
<keyword evidence="5" id="KW-0862">Zinc</keyword>
<feature type="compositionally biased region" description="Basic and acidic residues" evidence="11">
    <location>
        <begin position="22"/>
        <end position="39"/>
    </location>
</feature>
<evidence type="ECO:0000256" key="10">
    <source>
        <dbReference type="PROSITE-ProRule" id="PRU00027"/>
    </source>
</evidence>
<keyword evidence="7" id="KW-0238">DNA-binding</keyword>
<protein>
    <submittedName>
        <fullName evidence="14 15">Zinc finger BED domain-containing protein RICESLEEPER 2-like</fullName>
    </submittedName>
</protein>
<evidence type="ECO:0000256" key="7">
    <source>
        <dbReference type="ARBA" id="ARBA00023125"/>
    </source>
</evidence>
<dbReference type="PANTHER" id="PTHR46481">
    <property type="entry name" value="ZINC FINGER BED DOMAIN-CONTAINING PROTEIN 4"/>
    <property type="match status" value="1"/>
</dbReference>
<dbReference type="Pfam" id="PF02892">
    <property type="entry name" value="zf-BED"/>
    <property type="match status" value="1"/>
</dbReference>
<sequence length="688" mass="79164">MSDANNEDIVITITDVEATETAVEHEPEGQETNKGEKRKREVKVRSKVWAHFTKISPKEEECTCNYCKKVFSCRSKGGTTHLHRHIFGGICVAYKRAMGGQSSKGQTLLSFPKGNSDQASNSVWKFDQESSRKDLTELIINRELPFNFVEDKSLQKYALGLNPKVKFVSRNTMKSDCMKIYEFEKSKLKEIFLQSKPRVCLTTDTWTSKTDLPFMALAAHFIDHHWKLHKKIINFVLVPMKASGENLFDIIINCLLEWNIDKICTITMDNASANDVVARCLQEHYSFRGALLVNGSNIQVRCWGHVLNLIVQEGLDEINDCIHRVRNAVKYVRGSAKRKLEFLHYADQECISRGKMLSLDICTRWNSTYLMLESALHYRRAYDRMKTRDLNFKDPPLADDWEKARIVHGFLETFYTVTKIFSGSKYCTANVFLREIYRVFMLLRETSIEDSPLLGSMAVNMLVKFEKYWLEKEPNILLSVAFVLDPRFKMRKLKTIFSKIYESYLAPYMLDRVQKTLQDLFIEYVKAYEVSCQQDITSQNEKTTGTSSSTSSTAKKNYMDDFYSLDEEEDSTCSKTELDSYLEEKIYPSKADEEESFNVLDYWRTHAAKFPILSMMARDILAIPVSSVASESAFSTGGRVLNKFRSSLLPSTVEALICAQDWIKDAPKEIDFEQEFDPDFTAPPPSKS</sequence>
<dbReference type="GeneID" id="140005084"/>
<dbReference type="RefSeq" id="XP_071901360.1">
    <property type="nucleotide sequence ID" value="XM_072045259.1"/>
</dbReference>
<keyword evidence="3" id="KW-0479">Metal-binding</keyword>
<evidence type="ECO:0000256" key="6">
    <source>
        <dbReference type="ARBA" id="ARBA00023015"/>
    </source>
</evidence>
<keyword evidence="6" id="KW-0805">Transcription regulation</keyword>
<keyword evidence="13" id="KW-1185">Reference proteome</keyword>
<proteinExistence type="predicted"/>
<evidence type="ECO:0000256" key="9">
    <source>
        <dbReference type="ARBA" id="ARBA00023242"/>
    </source>
</evidence>
<evidence type="ECO:0000313" key="14">
    <source>
        <dbReference type="RefSeq" id="XP_071901360.1"/>
    </source>
</evidence>
<feature type="domain" description="BED-type" evidence="12">
    <location>
        <begin position="43"/>
        <end position="98"/>
    </location>
</feature>
<keyword evidence="8" id="KW-0804">Transcription</keyword>
<name>A0ABM4U261_COFAR</name>
<dbReference type="SUPFAM" id="SSF53098">
    <property type="entry name" value="Ribonuclease H-like"/>
    <property type="match status" value="1"/>
</dbReference>
<evidence type="ECO:0000256" key="5">
    <source>
        <dbReference type="ARBA" id="ARBA00022833"/>
    </source>
</evidence>
<dbReference type="PANTHER" id="PTHR46481:SF10">
    <property type="entry name" value="ZINC FINGER BED DOMAIN-CONTAINING PROTEIN 39"/>
    <property type="match status" value="1"/>
</dbReference>
<dbReference type="RefSeq" id="XP_071901362.1">
    <property type="nucleotide sequence ID" value="XM_072045261.1"/>
</dbReference>
<organism evidence="13 14">
    <name type="scientific">Coffea arabica</name>
    <name type="common">Arabian coffee</name>
    <dbReference type="NCBI Taxonomy" id="13443"/>
    <lineage>
        <taxon>Eukaryota</taxon>
        <taxon>Viridiplantae</taxon>
        <taxon>Streptophyta</taxon>
        <taxon>Embryophyta</taxon>
        <taxon>Tracheophyta</taxon>
        <taxon>Spermatophyta</taxon>
        <taxon>Magnoliopsida</taxon>
        <taxon>eudicotyledons</taxon>
        <taxon>Gunneridae</taxon>
        <taxon>Pentapetalae</taxon>
        <taxon>asterids</taxon>
        <taxon>lamiids</taxon>
        <taxon>Gentianales</taxon>
        <taxon>Rubiaceae</taxon>
        <taxon>Ixoroideae</taxon>
        <taxon>Gardenieae complex</taxon>
        <taxon>Bertiereae - Coffeeae clade</taxon>
        <taxon>Coffeeae</taxon>
        <taxon>Coffea</taxon>
    </lineage>
</organism>
<evidence type="ECO:0000256" key="1">
    <source>
        <dbReference type="ARBA" id="ARBA00004123"/>
    </source>
</evidence>
<evidence type="ECO:0000256" key="8">
    <source>
        <dbReference type="ARBA" id="ARBA00023163"/>
    </source>
</evidence>
<gene>
    <name evidence="14 15 16" type="primary">LOC140005084</name>
</gene>
<comment type="subunit">
    <text evidence="2">Homodimer.</text>
</comment>
<reference evidence="14 15" key="1">
    <citation type="submission" date="2025-05" db="UniProtKB">
        <authorList>
            <consortium name="RefSeq"/>
        </authorList>
    </citation>
    <scope>IDENTIFICATION</scope>
    <source>
        <tissue evidence="14 15">Leaves</tissue>
    </source>
</reference>
<dbReference type="Pfam" id="PF05699">
    <property type="entry name" value="Dimer_Tnp_hAT"/>
    <property type="match status" value="1"/>
</dbReference>
<accession>A0ABM4U261</accession>